<evidence type="ECO:0000259" key="7">
    <source>
        <dbReference type="Pfam" id="PF17917"/>
    </source>
</evidence>
<accession>A0A438I2V2</accession>
<sequence length="270" mass="32045">MTQASILALLDFDKIFEIDCDASKVGIRGVLNQEWKPIAYFSEKLQGTRHNYSTYDVELYAIVQALKFWCHYLIQREFIRHSDQEALKCLNSQRKLNCRHAKLSRSRSWNTHFSKKCLRDMMPKTARFFEGALIGELHGGGLTGHFGRNKTLNLVFERKWFDYTDTITSDRDVKFLSLLGELCGIILSDYYDLPFNDILDWRKFSVILKECDVYRLKYILKDIPDAEFIALHDNLVKVQKHFQWNTPPIKYDAFHMVMYELWLRHHVIKY</sequence>
<dbReference type="PANTHER" id="PTHR35046:SF9">
    <property type="entry name" value="RNA-DIRECTED DNA POLYMERASE"/>
    <property type="match status" value="1"/>
</dbReference>
<keyword evidence="5" id="KW-0378">Hydrolase</keyword>
<keyword evidence="6" id="KW-0695">RNA-directed DNA polymerase</keyword>
<dbReference type="CDD" id="cd09274">
    <property type="entry name" value="RNase_HI_RT_Ty3"/>
    <property type="match status" value="1"/>
</dbReference>
<evidence type="ECO:0000256" key="4">
    <source>
        <dbReference type="ARBA" id="ARBA00022759"/>
    </source>
</evidence>
<dbReference type="Pfam" id="PF17917">
    <property type="entry name" value="RT_RNaseH"/>
    <property type="match status" value="1"/>
</dbReference>
<feature type="domain" description="Reverse transcriptase RNase H-like" evidence="7">
    <location>
        <begin position="11"/>
        <end position="102"/>
    </location>
</feature>
<dbReference type="Gene3D" id="3.10.20.370">
    <property type="match status" value="1"/>
</dbReference>
<dbReference type="GO" id="GO:0004519">
    <property type="term" value="F:endonuclease activity"/>
    <property type="evidence" value="ECO:0007669"/>
    <property type="project" value="UniProtKB-KW"/>
</dbReference>
<evidence type="ECO:0000313" key="8">
    <source>
        <dbReference type="EMBL" id="RVW91046.1"/>
    </source>
</evidence>
<evidence type="ECO:0000256" key="5">
    <source>
        <dbReference type="ARBA" id="ARBA00022801"/>
    </source>
</evidence>
<keyword evidence="4" id="KW-0255">Endonuclease</keyword>
<dbReference type="InterPro" id="IPR041373">
    <property type="entry name" value="RT_RNaseH"/>
</dbReference>
<keyword evidence="3" id="KW-0540">Nuclease</keyword>
<keyword evidence="2" id="KW-0548">Nucleotidyltransferase</keyword>
<dbReference type="PANTHER" id="PTHR35046">
    <property type="entry name" value="ZINC KNUCKLE (CCHC-TYPE) FAMILY PROTEIN"/>
    <property type="match status" value="1"/>
</dbReference>
<evidence type="ECO:0000256" key="2">
    <source>
        <dbReference type="ARBA" id="ARBA00022695"/>
    </source>
</evidence>
<dbReference type="GO" id="GO:0016787">
    <property type="term" value="F:hydrolase activity"/>
    <property type="evidence" value="ECO:0007669"/>
    <property type="project" value="UniProtKB-KW"/>
</dbReference>
<organism evidence="8 9">
    <name type="scientific">Vitis vinifera</name>
    <name type="common">Grape</name>
    <dbReference type="NCBI Taxonomy" id="29760"/>
    <lineage>
        <taxon>Eukaryota</taxon>
        <taxon>Viridiplantae</taxon>
        <taxon>Streptophyta</taxon>
        <taxon>Embryophyta</taxon>
        <taxon>Tracheophyta</taxon>
        <taxon>Spermatophyta</taxon>
        <taxon>Magnoliopsida</taxon>
        <taxon>eudicotyledons</taxon>
        <taxon>Gunneridae</taxon>
        <taxon>Pentapetalae</taxon>
        <taxon>rosids</taxon>
        <taxon>Vitales</taxon>
        <taxon>Vitaceae</taxon>
        <taxon>Viteae</taxon>
        <taxon>Vitis</taxon>
    </lineage>
</organism>
<dbReference type="GO" id="GO:0003964">
    <property type="term" value="F:RNA-directed DNA polymerase activity"/>
    <property type="evidence" value="ECO:0007669"/>
    <property type="project" value="UniProtKB-KW"/>
</dbReference>
<dbReference type="InterPro" id="IPR043502">
    <property type="entry name" value="DNA/RNA_pol_sf"/>
</dbReference>
<gene>
    <name evidence="8" type="primary">VvCHDp000981_1</name>
    <name evidence="8" type="ORF">CK203_039927</name>
</gene>
<comment type="caution">
    <text evidence="8">The sequence shown here is derived from an EMBL/GenBank/DDBJ whole genome shotgun (WGS) entry which is preliminary data.</text>
</comment>
<evidence type="ECO:0000256" key="1">
    <source>
        <dbReference type="ARBA" id="ARBA00022679"/>
    </source>
</evidence>
<dbReference type="Proteomes" id="UP000288805">
    <property type="component" value="Unassembled WGS sequence"/>
</dbReference>
<keyword evidence="1 8" id="KW-0808">Transferase</keyword>
<proteinExistence type="predicted"/>
<evidence type="ECO:0000256" key="6">
    <source>
        <dbReference type="ARBA" id="ARBA00022918"/>
    </source>
</evidence>
<dbReference type="AlphaFoldDB" id="A0A438I2V2"/>
<dbReference type="SUPFAM" id="SSF56672">
    <property type="entry name" value="DNA/RNA polymerases"/>
    <property type="match status" value="1"/>
</dbReference>
<reference evidence="8 9" key="1">
    <citation type="journal article" date="2018" name="PLoS Genet.">
        <title>Population sequencing reveals clonal diversity and ancestral inbreeding in the grapevine cultivar Chardonnay.</title>
        <authorList>
            <person name="Roach M.J."/>
            <person name="Johnson D.L."/>
            <person name="Bohlmann J."/>
            <person name="van Vuuren H.J."/>
            <person name="Jones S.J."/>
            <person name="Pretorius I.S."/>
            <person name="Schmidt S.A."/>
            <person name="Borneman A.R."/>
        </authorList>
    </citation>
    <scope>NUCLEOTIDE SEQUENCE [LARGE SCALE GENOMIC DNA]</scope>
    <source>
        <strain evidence="9">cv. Chardonnay</strain>
        <tissue evidence="8">Leaf</tissue>
    </source>
</reference>
<name>A0A438I2V2_VITVI</name>
<evidence type="ECO:0000313" key="9">
    <source>
        <dbReference type="Proteomes" id="UP000288805"/>
    </source>
</evidence>
<protein>
    <submittedName>
        <fullName evidence="8">Putative glycosyltransferase</fullName>
    </submittedName>
</protein>
<evidence type="ECO:0000256" key="3">
    <source>
        <dbReference type="ARBA" id="ARBA00022722"/>
    </source>
</evidence>
<dbReference type="EMBL" id="QGNW01000149">
    <property type="protein sequence ID" value="RVW91046.1"/>
    <property type="molecule type" value="Genomic_DNA"/>
</dbReference>